<dbReference type="Proteomes" id="UP000038040">
    <property type="component" value="Unplaced"/>
</dbReference>
<reference evidence="4 6" key="2">
    <citation type="submission" date="2018-11" db="EMBL/GenBank/DDBJ databases">
        <authorList>
            <consortium name="Pathogen Informatics"/>
        </authorList>
    </citation>
    <scope>NUCLEOTIDE SEQUENCE [LARGE SCALE GENOMIC DNA]</scope>
</reference>
<feature type="region of interest" description="Disordered" evidence="2">
    <location>
        <begin position="122"/>
        <end position="163"/>
    </location>
</feature>
<sequence>MNDSQREGTSYENVVENWEEAGDEVSAQLEQREKVILKRKQKEEEMARIREEEITLEQFNLEQQQSLLPLVDKITNIKILKRPQSCDKLHSSSQSDCQQSEQLLQKSLEERQAAYLEARERIFGDKYNPDENPDPDDNNCPSDSQTNISVYPRNPPPIPRPRLSIAGMSVPSHFRPVIPTMPLQQNVVGVKPQQVMYDSRIPIPNASIFPPMNLAAATRPNNQPQRNPVPYGRPPVQLLSQYQLLPRFDPPDYT</sequence>
<dbReference type="InterPro" id="IPR024771">
    <property type="entry name" value="SUZ"/>
</dbReference>
<evidence type="ECO:0000259" key="3">
    <source>
        <dbReference type="PROSITE" id="PS51673"/>
    </source>
</evidence>
<evidence type="ECO:0000313" key="6">
    <source>
        <dbReference type="Proteomes" id="UP000274756"/>
    </source>
</evidence>
<evidence type="ECO:0000313" key="4">
    <source>
        <dbReference type="EMBL" id="VDN58566.1"/>
    </source>
</evidence>
<dbReference type="PROSITE" id="PS51673">
    <property type="entry name" value="SUZ"/>
    <property type="match status" value="1"/>
</dbReference>
<reference evidence="7" key="1">
    <citation type="submission" date="2016-04" db="UniProtKB">
        <authorList>
            <consortium name="WormBaseParasite"/>
        </authorList>
    </citation>
    <scope>IDENTIFICATION</scope>
</reference>
<accession>A0A158Q4E2</accession>
<evidence type="ECO:0000313" key="7">
    <source>
        <dbReference type="WBParaSite" id="DME_0000465601-mRNA-1"/>
    </source>
</evidence>
<feature type="compositionally biased region" description="Low complexity" evidence="2">
    <location>
        <begin position="219"/>
        <end position="228"/>
    </location>
</feature>
<dbReference type="STRING" id="318479.A0A158Q4E2"/>
<feature type="domain" description="SUZ" evidence="3">
    <location>
        <begin position="50"/>
        <end position="127"/>
    </location>
</feature>
<dbReference type="Pfam" id="PF12752">
    <property type="entry name" value="SUZ"/>
    <property type="match status" value="1"/>
</dbReference>
<protein>
    <submittedName>
        <fullName evidence="7">SUZ domain-containing protein</fullName>
    </submittedName>
</protein>
<dbReference type="Proteomes" id="UP000274756">
    <property type="component" value="Unassembled WGS sequence"/>
</dbReference>
<keyword evidence="1" id="KW-0175">Coiled coil</keyword>
<dbReference type="EMBL" id="UYYG01001169">
    <property type="protein sequence ID" value="VDN58566.1"/>
    <property type="molecule type" value="Genomic_DNA"/>
</dbReference>
<dbReference type="AlphaFoldDB" id="A0A158Q4E2"/>
<evidence type="ECO:0000256" key="1">
    <source>
        <dbReference type="SAM" id="Coils"/>
    </source>
</evidence>
<dbReference type="PANTHER" id="PTHR31796">
    <property type="entry name" value="SUZ DOMAIN-CONTAINING PROTEIN 1"/>
    <property type="match status" value="1"/>
</dbReference>
<feature type="coiled-coil region" evidence="1">
    <location>
        <begin position="32"/>
        <end position="62"/>
    </location>
</feature>
<dbReference type="InterPro" id="IPR039228">
    <property type="entry name" value="SZRD1"/>
</dbReference>
<gene>
    <name evidence="4" type="ORF">DME_LOCUS8539</name>
</gene>
<dbReference type="WBParaSite" id="DME_0000465601-mRNA-1">
    <property type="protein sequence ID" value="DME_0000465601-mRNA-1"/>
    <property type="gene ID" value="DME_0000465601"/>
</dbReference>
<name>A0A158Q4E2_DRAME</name>
<feature type="region of interest" description="Disordered" evidence="2">
    <location>
        <begin position="216"/>
        <end position="235"/>
    </location>
</feature>
<evidence type="ECO:0000256" key="2">
    <source>
        <dbReference type="SAM" id="MobiDB-lite"/>
    </source>
</evidence>
<dbReference type="PANTHER" id="PTHR31796:SF2">
    <property type="entry name" value="SUZ DOMAIN-CONTAINING PROTEIN 1"/>
    <property type="match status" value="1"/>
</dbReference>
<proteinExistence type="predicted"/>
<keyword evidence="6" id="KW-1185">Reference proteome</keyword>
<organism evidence="5 7">
    <name type="scientific">Dracunculus medinensis</name>
    <name type="common">Guinea worm</name>
    <dbReference type="NCBI Taxonomy" id="318479"/>
    <lineage>
        <taxon>Eukaryota</taxon>
        <taxon>Metazoa</taxon>
        <taxon>Ecdysozoa</taxon>
        <taxon>Nematoda</taxon>
        <taxon>Chromadorea</taxon>
        <taxon>Rhabditida</taxon>
        <taxon>Spirurina</taxon>
        <taxon>Dracunculoidea</taxon>
        <taxon>Dracunculidae</taxon>
        <taxon>Dracunculus</taxon>
    </lineage>
</organism>
<evidence type="ECO:0000313" key="5">
    <source>
        <dbReference type="Proteomes" id="UP000038040"/>
    </source>
</evidence>